<evidence type="ECO:0000313" key="3">
    <source>
        <dbReference type="Proteomes" id="UP000585474"/>
    </source>
</evidence>
<reference evidence="2 3" key="1">
    <citation type="submission" date="2019-07" db="EMBL/GenBank/DDBJ databases">
        <title>De Novo Assembly of kiwifruit Actinidia rufa.</title>
        <authorList>
            <person name="Sugita-Konishi S."/>
            <person name="Sato K."/>
            <person name="Mori E."/>
            <person name="Abe Y."/>
            <person name="Kisaki G."/>
            <person name="Hamano K."/>
            <person name="Suezawa K."/>
            <person name="Otani M."/>
            <person name="Fukuda T."/>
            <person name="Manabe T."/>
            <person name="Gomi K."/>
            <person name="Tabuchi M."/>
            <person name="Akimitsu K."/>
            <person name="Kataoka I."/>
        </authorList>
    </citation>
    <scope>NUCLEOTIDE SEQUENCE [LARGE SCALE GENOMIC DNA]</scope>
    <source>
        <strain evidence="3">cv. Fuchu</strain>
    </source>
</reference>
<dbReference type="GO" id="GO:0003676">
    <property type="term" value="F:nucleic acid binding"/>
    <property type="evidence" value="ECO:0007669"/>
    <property type="project" value="InterPro"/>
</dbReference>
<sequence length="136" mass="15482">MIGTKLTDELRFALVNFLKNNSDVFAWSQGDVPGIDPDVAMHKLFTNPKYSPVRQKRRKFAPERMKRLVIQTPSDEQMEYAIRMGFKATNNEAEYEALLAVLRVAVELGAQSLEIFSDSQLVVNQVQGDYLAKDQE</sequence>
<dbReference type="PANTHER" id="PTHR48475">
    <property type="entry name" value="RIBONUCLEASE H"/>
    <property type="match status" value="1"/>
</dbReference>
<keyword evidence="3" id="KW-1185">Reference proteome</keyword>
<evidence type="ECO:0000313" key="2">
    <source>
        <dbReference type="EMBL" id="GFZ12709.1"/>
    </source>
</evidence>
<evidence type="ECO:0000259" key="1">
    <source>
        <dbReference type="Pfam" id="PF13456"/>
    </source>
</evidence>
<dbReference type="InterPro" id="IPR012337">
    <property type="entry name" value="RNaseH-like_sf"/>
</dbReference>
<accession>A0A7J0GPI2</accession>
<comment type="caution">
    <text evidence="2">The sequence shown here is derived from an EMBL/GenBank/DDBJ whole genome shotgun (WGS) entry which is preliminary data.</text>
</comment>
<dbReference type="CDD" id="cd09279">
    <property type="entry name" value="RNase_HI_like"/>
    <property type="match status" value="1"/>
</dbReference>
<name>A0A7J0GPI2_9ERIC</name>
<protein>
    <recommendedName>
        <fullName evidence="1">RNase H type-1 domain-containing protein</fullName>
    </recommendedName>
</protein>
<dbReference type="InterPro" id="IPR036397">
    <property type="entry name" value="RNaseH_sf"/>
</dbReference>
<dbReference type="GO" id="GO:0004523">
    <property type="term" value="F:RNA-DNA hybrid ribonuclease activity"/>
    <property type="evidence" value="ECO:0007669"/>
    <property type="project" value="InterPro"/>
</dbReference>
<dbReference type="Proteomes" id="UP000585474">
    <property type="component" value="Unassembled WGS sequence"/>
</dbReference>
<dbReference type="Gene3D" id="3.30.420.10">
    <property type="entry name" value="Ribonuclease H-like superfamily/Ribonuclease H"/>
    <property type="match status" value="1"/>
</dbReference>
<dbReference type="EMBL" id="BJWL01000023">
    <property type="protein sequence ID" value="GFZ12709.1"/>
    <property type="molecule type" value="Genomic_DNA"/>
</dbReference>
<dbReference type="AlphaFoldDB" id="A0A7J0GPI2"/>
<organism evidence="2 3">
    <name type="scientific">Actinidia rufa</name>
    <dbReference type="NCBI Taxonomy" id="165716"/>
    <lineage>
        <taxon>Eukaryota</taxon>
        <taxon>Viridiplantae</taxon>
        <taxon>Streptophyta</taxon>
        <taxon>Embryophyta</taxon>
        <taxon>Tracheophyta</taxon>
        <taxon>Spermatophyta</taxon>
        <taxon>Magnoliopsida</taxon>
        <taxon>eudicotyledons</taxon>
        <taxon>Gunneridae</taxon>
        <taxon>Pentapetalae</taxon>
        <taxon>asterids</taxon>
        <taxon>Ericales</taxon>
        <taxon>Actinidiaceae</taxon>
        <taxon>Actinidia</taxon>
    </lineage>
</organism>
<dbReference type="Pfam" id="PF13456">
    <property type="entry name" value="RVT_3"/>
    <property type="match status" value="1"/>
</dbReference>
<dbReference type="SUPFAM" id="SSF53098">
    <property type="entry name" value="Ribonuclease H-like"/>
    <property type="match status" value="1"/>
</dbReference>
<dbReference type="PANTHER" id="PTHR48475:SF2">
    <property type="entry name" value="RIBONUCLEASE H"/>
    <property type="match status" value="1"/>
</dbReference>
<gene>
    <name evidence="2" type="ORF">Acr_23g0010940</name>
</gene>
<dbReference type="OrthoDB" id="1735624at2759"/>
<proteinExistence type="predicted"/>
<feature type="domain" description="RNase H type-1" evidence="1">
    <location>
        <begin position="80"/>
        <end position="129"/>
    </location>
</feature>
<dbReference type="InterPro" id="IPR002156">
    <property type="entry name" value="RNaseH_domain"/>
</dbReference>